<keyword evidence="9" id="KW-0243">Dynein</keyword>
<evidence type="ECO:0000256" key="8">
    <source>
        <dbReference type="ARBA" id="ARBA00022846"/>
    </source>
</evidence>
<dbReference type="InterPro" id="IPR004273">
    <property type="entry name" value="Dynein_heavy_D6_P-loop"/>
</dbReference>
<evidence type="ECO:0000256" key="13">
    <source>
        <dbReference type="ARBA" id="ARBA00023212"/>
    </source>
</evidence>
<dbReference type="InterPro" id="IPR042228">
    <property type="entry name" value="Dynein_linker_3"/>
</dbReference>
<feature type="domain" description="AAA+ ATPase" evidence="17">
    <location>
        <begin position="2291"/>
        <end position="2448"/>
    </location>
</feature>
<dbReference type="GO" id="GO:0051959">
    <property type="term" value="F:dynein light intermediate chain binding"/>
    <property type="evidence" value="ECO:0007669"/>
    <property type="project" value="InterPro"/>
</dbReference>
<keyword evidence="10 15" id="KW-0175">Coiled coil</keyword>
<keyword evidence="8" id="KW-0282">Flagellum</keyword>
<dbReference type="GO" id="GO:0030286">
    <property type="term" value="C:dynein complex"/>
    <property type="evidence" value="ECO:0007669"/>
    <property type="project" value="UniProtKB-KW"/>
</dbReference>
<evidence type="ECO:0000256" key="6">
    <source>
        <dbReference type="ARBA" id="ARBA00022741"/>
    </source>
</evidence>
<dbReference type="VEuPathDB" id="FungiDB:H257_16929"/>
<dbReference type="Gene3D" id="1.20.1270.280">
    <property type="match status" value="1"/>
</dbReference>
<dbReference type="STRING" id="112090.W4FGR3"/>
<evidence type="ECO:0000256" key="14">
    <source>
        <dbReference type="ARBA" id="ARBA00023273"/>
    </source>
</evidence>
<dbReference type="InterPro" id="IPR041658">
    <property type="entry name" value="AAA_lid_11"/>
</dbReference>
<dbReference type="SUPFAM" id="SSF52540">
    <property type="entry name" value="P-loop containing nucleoside triphosphate hydrolases"/>
    <property type="match status" value="4"/>
</dbReference>
<dbReference type="InterPro" id="IPR041228">
    <property type="entry name" value="Dynein_C"/>
</dbReference>
<dbReference type="EMBL" id="KI913208">
    <property type="protein sequence ID" value="ETV66620.1"/>
    <property type="molecule type" value="Genomic_DNA"/>
</dbReference>
<dbReference type="InterPro" id="IPR035699">
    <property type="entry name" value="AAA_6"/>
</dbReference>
<dbReference type="InterPro" id="IPR024317">
    <property type="entry name" value="Dynein_heavy_chain_D4_dom"/>
</dbReference>
<evidence type="ECO:0000256" key="11">
    <source>
        <dbReference type="ARBA" id="ARBA00023069"/>
    </source>
</evidence>
<evidence type="ECO:0000256" key="1">
    <source>
        <dbReference type="ARBA" id="ARBA00004230"/>
    </source>
</evidence>
<feature type="domain" description="AAA+ ATPase" evidence="17">
    <location>
        <begin position="1309"/>
        <end position="1447"/>
    </location>
</feature>
<evidence type="ECO:0000256" key="15">
    <source>
        <dbReference type="SAM" id="Coils"/>
    </source>
</evidence>
<keyword evidence="12" id="KW-0505">Motor protein</keyword>
<dbReference type="Gene3D" id="1.20.920.30">
    <property type="match status" value="1"/>
</dbReference>
<name>W4FGR3_APHAT</name>
<dbReference type="GeneID" id="20818925"/>
<keyword evidence="11" id="KW-0969">Cilium</keyword>
<dbReference type="InterPro" id="IPR026983">
    <property type="entry name" value="DHC"/>
</dbReference>
<reference evidence="18" key="1">
    <citation type="submission" date="2013-12" db="EMBL/GenBank/DDBJ databases">
        <title>The Genome Sequence of Aphanomyces astaci APO3.</title>
        <authorList>
            <consortium name="The Broad Institute Genomics Platform"/>
            <person name="Russ C."/>
            <person name="Tyler B."/>
            <person name="van West P."/>
            <person name="Dieguez-Uribeondo J."/>
            <person name="Young S.K."/>
            <person name="Zeng Q."/>
            <person name="Gargeya S."/>
            <person name="Fitzgerald M."/>
            <person name="Abouelleil A."/>
            <person name="Alvarado L."/>
            <person name="Chapman S.B."/>
            <person name="Gainer-Dewar J."/>
            <person name="Goldberg J."/>
            <person name="Griggs A."/>
            <person name="Gujja S."/>
            <person name="Hansen M."/>
            <person name="Howarth C."/>
            <person name="Imamovic A."/>
            <person name="Ireland A."/>
            <person name="Larimer J."/>
            <person name="McCowan C."/>
            <person name="Murphy C."/>
            <person name="Pearson M."/>
            <person name="Poon T.W."/>
            <person name="Priest M."/>
            <person name="Roberts A."/>
            <person name="Saif S."/>
            <person name="Shea T."/>
            <person name="Sykes S."/>
            <person name="Wortman J."/>
            <person name="Nusbaum C."/>
            <person name="Birren B."/>
        </authorList>
    </citation>
    <scope>NUCLEOTIDE SEQUENCE [LARGE SCALE GENOMIC DNA]</scope>
    <source>
        <strain evidence="18">APO3</strain>
    </source>
</reference>
<dbReference type="Gene3D" id="3.20.180.20">
    <property type="entry name" value="Dynein heavy chain, N-terminal domain 2"/>
    <property type="match status" value="1"/>
</dbReference>
<evidence type="ECO:0000259" key="17">
    <source>
        <dbReference type="SMART" id="SM00382"/>
    </source>
</evidence>
<dbReference type="InterPro" id="IPR043160">
    <property type="entry name" value="Dynein_C_barrel"/>
</dbReference>
<dbReference type="Pfam" id="PF03028">
    <property type="entry name" value="Dynein_heavy"/>
    <property type="match status" value="1"/>
</dbReference>
<dbReference type="Gene3D" id="1.10.8.710">
    <property type="match status" value="1"/>
</dbReference>
<dbReference type="InterPro" id="IPR027417">
    <property type="entry name" value="P-loop_NTPase"/>
</dbReference>
<keyword evidence="5" id="KW-0493">Microtubule</keyword>
<dbReference type="FunFam" id="1.20.920.20:FF:000001">
    <property type="entry name" value="dynein heavy chain 2, axonemal"/>
    <property type="match status" value="1"/>
</dbReference>
<dbReference type="Gene3D" id="6.10.140.1060">
    <property type="match status" value="1"/>
</dbReference>
<comment type="similarity">
    <text evidence="3">Belongs to the dynein heavy chain family.</text>
</comment>
<protein>
    <recommendedName>
        <fullName evidence="17">AAA+ ATPase domain-containing protein</fullName>
    </recommendedName>
</protein>
<dbReference type="Pfam" id="PF18198">
    <property type="entry name" value="AAA_lid_11"/>
    <property type="match status" value="1"/>
</dbReference>
<dbReference type="Gene3D" id="1.20.58.1120">
    <property type="match status" value="1"/>
</dbReference>
<dbReference type="Gene3D" id="1.20.920.20">
    <property type="match status" value="1"/>
</dbReference>
<dbReference type="Gene3D" id="1.10.472.130">
    <property type="match status" value="1"/>
</dbReference>
<dbReference type="OrthoDB" id="5593012at2759"/>
<dbReference type="Gene3D" id="3.40.50.300">
    <property type="entry name" value="P-loop containing nucleotide triphosphate hydrolases"/>
    <property type="match status" value="5"/>
</dbReference>
<dbReference type="FunFam" id="1.20.920.30:FF:000005">
    <property type="entry name" value="Dynein, axonemal, heavy chain 2"/>
    <property type="match status" value="1"/>
</dbReference>
<dbReference type="FunFam" id="1.10.8.710:FF:000004">
    <property type="entry name" value="Dynein axonemal heavy chain 6"/>
    <property type="match status" value="1"/>
</dbReference>
<dbReference type="Pfam" id="PF12781">
    <property type="entry name" value="AAA_9"/>
    <property type="match status" value="1"/>
</dbReference>
<evidence type="ECO:0000256" key="2">
    <source>
        <dbReference type="ARBA" id="ARBA00004430"/>
    </source>
</evidence>
<keyword evidence="14" id="KW-0966">Cell projection</keyword>
<dbReference type="FunFam" id="3.40.50.300:FF:002141">
    <property type="entry name" value="Dynein heavy chain"/>
    <property type="match status" value="1"/>
</dbReference>
<dbReference type="Pfam" id="PF12775">
    <property type="entry name" value="AAA_7"/>
    <property type="match status" value="1"/>
</dbReference>
<dbReference type="FunFam" id="1.10.8.720:FF:000001">
    <property type="entry name" value="dynein heavy chain 7, axonemal"/>
    <property type="match status" value="1"/>
</dbReference>
<dbReference type="InterPro" id="IPR042219">
    <property type="entry name" value="AAA_lid_11_sf"/>
</dbReference>
<dbReference type="Gene3D" id="3.10.490.20">
    <property type="match status" value="1"/>
</dbReference>
<dbReference type="InterPro" id="IPR013602">
    <property type="entry name" value="Dynein_heavy_linker"/>
</dbReference>
<dbReference type="Gene3D" id="1.10.8.1220">
    <property type="match status" value="1"/>
</dbReference>
<evidence type="ECO:0000256" key="3">
    <source>
        <dbReference type="ARBA" id="ARBA00008887"/>
    </source>
</evidence>
<proteinExistence type="inferred from homology"/>
<dbReference type="FunFam" id="1.10.8.1220:FF:000001">
    <property type="entry name" value="Dynein axonemal heavy chain 5"/>
    <property type="match status" value="1"/>
</dbReference>
<dbReference type="Gene3D" id="1.10.8.720">
    <property type="entry name" value="Region D6 of dynein motor"/>
    <property type="match status" value="1"/>
</dbReference>
<evidence type="ECO:0000256" key="5">
    <source>
        <dbReference type="ARBA" id="ARBA00022701"/>
    </source>
</evidence>
<comment type="subcellular location">
    <subcellularLocation>
        <location evidence="1">Cell projection</location>
        <location evidence="1">Cilium</location>
        <location evidence="1">Flagellum</location>
    </subcellularLocation>
    <subcellularLocation>
        <location evidence="2">Cytoplasm</location>
        <location evidence="2">Cytoskeleton</location>
        <location evidence="2">Cilium axoneme</location>
    </subcellularLocation>
</comment>
<dbReference type="FunFam" id="1.20.58.1120:FF:000001">
    <property type="entry name" value="dynein heavy chain 2, axonemal"/>
    <property type="match status" value="1"/>
</dbReference>
<dbReference type="FunFam" id="3.10.490.20:FF:000005">
    <property type="entry name" value="Dynein axonemal heavy chain 6"/>
    <property type="match status" value="1"/>
</dbReference>
<evidence type="ECO:0000256" key="10">
    <source>
        <dbReference type="ARBA" id="ARBA00023054"/>
    </source>
</evidence>
<evidence type="ECO:0000256" key="9">
    <source>
        <dbReference type="ARBA" id="ARBA00023017"/>
    </source>
</evidence>
<dbReference type="Gene3D" id="1.10.287.2620">
    <property type="match status" value="1"/>
</dbReference>
<dbReference type="GO" id="GO:0005524">
    <property type="term" value="F:ATP binding"/>
    <property type="evidence" value="ECO:0007669"/>
    <property type="project" value="UniProtKB-KW"/>
</dbReference>
<feature type="region of interest" description="Disordered" evidence="16">
    <location>
        <begin position="1"/>
        <end position="52"/>
    </location>
</feature>
<dbReference type="Pfam" id="PF12777">
    <property type="entry name" value="MT"/>
    <property type="match status" value="1"/>
</dbReference>
<dbReference type="GO" id="GO:0008569">
    <property type="term" value="F:minus-end-directed microtubule motor activity"/>
    <property type="evidence" value="ECO:0007669"/>
    <property type="project" value="InterPro"/>
</dbReference>
<dbReference type="InterPro" id="IPR043157">
    <property type="entry name" value="Dynein_AAA1S"/>
</dbReference>
<sequence length="3985" mass="447682">MDDRSGAKRKAPADPFSVDQTQAHALLKQRIYQPRNGGSINTASPGLVPRPKKLLSSSVSVTRLPKQLVNPKMKPTASTPLLPPLQPSPRNPASLACIPSPLVSVEECWGEQRSTAQNTFTASLNLDARYLHEFECGNFLYLERKPHSDQVVYDLQVVEQYATNQYNYYTMSKAGVTHFTTDASEFCALDKWELEYQRFTAMRRIPFFQKYRVWKNYNVWKQNIHLAKMQHAKKTLNTQLFLLNPQLQGTLLRLRALTLSVTQVSLLRLVPKRTYTLSQLEHEQTQAIVDLSASLASFSSQVVQLCVSACDAVVDSFLEKNKIVAEHKMTFMERAALRKECRSLTNFLRLADVLVIDAMMQLSVTSFQTFLAQCRDSAVPLFSVLVDTDATGSIVPTPSADTWRRSFEVLLKQCLTVTDVPERLLGHPKLLGYTSATAEDEGKTSWSISSLNLATLLNDDAGFNTVSSEIFAALDDAFEAVDAYLEVFLPFFEVYVQDLDTMAHPERFHDVSIEQFSDEIAVFEGQMKAFVKIPASAVVGVFRVDSDQFKQRLLPTPQQCIVCIKTLLPQLMKEQSQRIMDVLTELSPLAFSTPSTPDKFVGKVVHMEKLGTILPDVKLKYRRVYDMACLMDNFEWRVPDDIKEDIILMKEGVISLEGTLSRFDTDLEAESARFTQLINDMLPPLMKNVLTLQAKLQHPKLETMQTPIGDALAYIADQQQVLNQLVAEAKTLNEYQAQLKQPLSEFTEVQEVVDDLTLKSKLWTALGEWEQCTVKYNDTPFDQIDVQAMGGQVQAYMKLASQAQRALPQNEVAAVLVAQVDQFKLVLPIINDLRGTFLQDRHWSQIHSILGFPVQGDTSLTLGTLMERQAMTHGEAISVVSVAAQQESVLEAMLHKVAAVWHKLELEVKPYKDSKDVFVLGAVDEVLAALDDSIVTINTILGSRFIGAIREEVDAWRKKLVGLQETLDEWLLVQKNWMYIENIFSAPDIQRQLPEASKVFAHVDLSWKAIMKRTNDSPLAIAAGSFPGIKETLTQHNVHLDKIQKSLEDYLETKRMAFPRFYFLSNDELLEILAQSKNPHAVQPHLRKCFENLVQLEFGEGSVDMLAMISSEKERVPLGKNLKARGNVEDWLKALEVSMKASIYKLMKVGLADYDTRLRKEWVCEHPGQVVATVAQMTWARQTELVLVKAQSMQEWLGQVVSELNDLIVKIRGHLTSLERKVIVALVTTDVHARDIVECLWKENVTNVGNFIWQQQLRYYWDQDVDDVLIKHSDSVIQYGYEYMGATSRLVITPLTDRCWMTLTGAYGLKLGAAPAGPAGTGKTESSKDLAKAMAIQCVVFNCSDQIDYKMMGKLFRGLAQAGNWTCLDEFNRIDIEVLSVVAQQLLTLREGRIQQKEHINFMGVEILLKDHHVIVTMNPGYAGRTELPDNLKVCFRPVSMMVPDYALIAEIMLFAEGFSDAKTLSRKMCKLYILCSEQLSQQPHYDYGLRAVKSVLVMAGSLKRANPTLTEDVTLIRALRDSNVPKFLSDDLPLFQAIVYDLFPGIEIPSNDYGELLVMLELQIANAKLQNVPTFVTKIIQMFDTFNVRFGGTLVGPTGAGKSTCYRILQNTMTALREKGSTNPLFQAVHTRVLNPKCITMGELYGEFNELTQEWHDGLASMIMREAVVEETPDYKWTVFDGPIDALWIENMNTVLDDNMTLCLANGERIKLKSEMRMLFEVMDLCAASPATVSRIGVVYMTSTDVGWYPYVQTWLTTLVGQFPSDWLGHLRTILKPLAEKTLEFIRSFAVEPVPTVDVSLVTHCCKLVQSLLTKCVDSSKQFGYSPEEQLDMVNKLVVFSLIWSLGASMNHTTLEKFDEFLRKLLEDNGINVQIPTQGLVFDFFVDFATKRFASWNDIVPVFKYNPATPYFDMIVATSDTIRYTYLLRTLTLANTPAYVTGVTGTGKTVIIMDLIRELTTATDDIPAGFVSTTLSFSAQTSSLVTQQSIESKLEKKRKNLLGPVANKKMVVFVDDVNLPAVEVYGAQAPIELLRQFLDFKGFYDRDKLFWKDIADTSFVCAAAPAGGGRSHCTPRFVRHFHVLCVHPAREASLKLIFSSILGGFLERFAAPVKALRSGIITCVIEVYNRVCSELLPTPSKFHYTFNLRDVSKVFQGMLMITPAKCSDVDTMNKLWVHEACRVFGDRLNTVQDTVWFEDLLLHLLGAHFQVKWTTETLFHGPCPLVFGDIFRPGVPNPVYEICEDATKLVKLLESANDDYNMRFSNKMNLVFFRDAIAHLLRLTRILRQPRGNAMLIGVGGSGKQSLARLAAFTQDAACHQIEITRGYGTVEFHEDLKTLMLKAGVQGQPTVFLFTDSQIVDESFLEDINNVLNSGEVPNLFAADEMERIVGDMRPVVKNLGLPETRDQCISTFVYRVRNFLHIVLCMSPVGSALRIRCRAFPSLINCCTIDWYMNWPKEALQSVAQRFLAHVNLPSEDIRVSLIDMCSIVHTTSNDFATAFQSQLQRHVYTTPKSYLDLIQLYLKMLKIKQTELQNIKSRMEIGVKKLDETNSIVDNLKGELIKLQPILTQKAAEAEVLLKQVSIDQKAAAEVRLRVSKDEAVVGKQAEEVSILQADAQKDLDIAMPALSNAQTALNSLSKSDITEVKSFAKPPEAVETVMSCVCLLLGEKQTWDAAQKVLKDSSFIERLMNYDKDNIPAPLLKKLSKCVSEPGMSVEVVSKVSKAATSLCMWAHAMDVYSKVAKEVGPKKANLDAMNEKLQAANAVLKTKQDELRVVNEKVMLLEKQCKDTLDEKDALAKEAGTTEKRLVRAEKLISGLSVEGKRWKESVASLGDGILAMVGDTFLAAASISYYGAFTGSFRQNMVDCWREKVEELQIPCSQAKYSLATTLGSPVEIREWQLNGLPTDGNSTDNAILATRGERWPLMIDPQGQANKWIKKTQVPEVTKMTNANLLRSLESCIRNGKSLLIEDIEESLEPALEPILQKAVFKQGGRVLIHLGDSDVDYDPAFKLWITTKCANPHYLPEVYIKVTIINFTVTMTGLEDQLLGDVVKHERPDIEEKKNRLVVTMAQDKKQLKDIEDRILQKLSESSGNVLDDEGLIDTLASSNATSKIIKERVQEAEATELEINRAREEYRSVATRGSILYFVVAQLATIDPMYQYSLPFFQRLFNICFDATPTSPVLSKRLEALIDFQTTYIYTNICRGLFEVHKVLFSVLICCKIMLYDGRITPREWSLFLRGASSTKKGAPSNPQPDSITDAQWQLVLELETLGPQCEGLSTSFQHEWSAWNTWLKSHDPPHPHLCPQSYSSRMTSFQNVLLIKALAQEMVQRATLNMLGVEMCAGFGQLGTVSMEDIYKDTDRKTPCIFVLSAGADPTGMLLRFAKDRQFSDRLHLISLGQGQGPRAEALIEVSKTNGDWVLLQNCHLAKSWMPALEKKVDELATDVTVVDSFRLFLTSFPAAYFPVTVLQNGIKLTNEPPKGIRANLIRSFVTLMSSDSSFFDMFESGGEFEEGGVVFSKQMVWRKLLCSLVFFHAIIQERRKFGPLGWNIKYEFNDTDLETSYACLRKFLAEQPIVPWDALRYVTGQINYGGRVTDDWDRRCLTSILNGFYTPQVLTDSYKFSASGTYSAVTANDYASVMAYFESLPVHAAPEIFGMHENANVTFERNESWQMINIVLSLEPRDAGGTGGQSNDEKVLELAASIQTQLPMNLRLDEAGPTTFRTRTVLGTVVMDSLATVLSQELVKFNILLSKMRQSLMEIQRAIQGLIVMSSDLDNMYTSFLNGRVPGIWDVVSFASLKALGPWVQDLLNRVAFFRTWLVQGEPVIFPLPAFFFPQGFMTGTLQNFARKYQTAIDCLGFTFAVMECQADSITSSPSDGIYVDGLWLEGARWNAKDKSLEEARPGEMFSPMSLVHFLPAANIDRNKDEYPCPVYKTSVRKGTLSTTGMSTNFVVAVYLPSTKTPDHWVLNGAAFLLNLD</sequence>
<dbReference type="Pfam" id="PF17852">
    <property type="entry name" value="Dynein_AAA_lid"/>
    <property type="match status" value="1"/>
</dbReference>
<dbReference type="FunFam" id="3.40.50.300:FF:000362">
    <property type="entry name" value="Dynein, axonemal, heavy chain 6"/>
    <property type="match status" value="1"/>
</dbReference>
<dbReference type="GO" id="GO:0045505">
    <property type="term" value="F:dynein intermediate chain binding"/>
    <property type="evidence" value="ECO:0007669"/>
    <property type="project" value="InterPro"/>
</dbReference>
<dbReference type="FunFam" id="3.20.180.20:FF:000003">
    <property type="entry name" value="Dynein heavy chain 12, axonemal"/>
    <property type="match status" value="1"/>
</dbReference>
<dbReference type="FunFam" id="3.40.50.300:FF:000063">
    <property type="entry name" value="dynein heavy chain 6, axonemal"/>
    <property type="match status" value="1"/>
</dbReference>
<evidence type="ECO:0000256" key="12">
    <source>
        <dbReference type="ARBA" id="ARBA00023175"/>
    </source>
</evidence>
<dbReference type="InterPro" id="IPR041466">
    <property type="entry name" value="Dynein_AAA5_ext"/>
</dbReference>
<dbReference type="GO" id="GO:0031514">
    <property type="term" value="C:motile cilium"/>
    <property type="evidence" value="ECO:0007669"/>
    <property type="project" value="UniProtKB-SubCell"/>
</dbReference>
<evidence type="ECO:0000256" key="16">
    <source>
        <dbReference type="SAM" id="MobiDB-lite"/>
    </source>
</evidence>
<dbReference type="Pfam" id="PF12774">
    <property type="entry name" value="AAA_6"/>
    <property type="match status" value="1"/>
</dbReference>
<dbReference type="InterPro" id="IPR041589">
    <property type="entry name" value="DNAH3_AAA_lid_1"/>
</dbReference>
<keyword evidence="13" id="KW-0206">Cytoskeleton</keyword>
<dbReference type="InterPro" id="IPR035706">
    <property type="entry name" value="AAA_9"/>
</dbReference>
<dbReference type="Pfam" id="PF08393">
    <property type="entry name" value="DHC_N2"/>
    <property type="match status" value="1"/>
</dbReference>
<organism evidence="18">
    <name type="scientific">Aphanomyces astaci</name>
    <name type="common">Crayfish plague agent</name>
    <dbReference type="NCBI Taxonomy" id="112090"/>
    <lineage>
        <taxon>Eukaryota</taxon>
        <taxon>Sar</taxon>
        <taxon>Stramenopiles</taxon>
        <taxon>Oomycota</taxon>
        <taxon>Saprolegniomycetes</taxon>
        <taxon>Saprolegniales</taxon>
        <taxon>Verrucalvaceae</taxon>
        <taxon>Aphanomyces</taxon>
    </lineage>
</organism>
<dbReference type="RefSeq" id="XP_009843848.1">
    <property type="nucleotide sequence ID" value="XM_009845546.1"/>
</dbReference>
<dbReference type="SMART" id="SM00382">
    <property type="entry name" value="AAA"/>
    <property type="match status" value="3"/>
</dbReference>
<dbReference type="GO" id="GO:0007018">
    <property type="term" value="P:microtubule-based movement"/>
    <property type="evidence" value="ECO:0007669"/>
    <property type="project" value="InterPro"/>
</dbReference>
<keyword evidence="4" id="KW-0963">Cytoplasm</keyword>
<dbReference type="PANTHER" id="PTHR22878">
    <property type="entry name" value="DYNEIN HEAVY CHAIN 6, AXONEMAL-LIKE-RELATED"/>
    <property type="match status" value="1"/>
</dbReference>
<dbReference type="Pfam" id="PF12780">
    <property type="entry name" value="AAA_8"/>
    <property type="match status" value="1"/>
</dbReference>
<dbReference type="GO" id="GO:0005874">
    <property type="term" value="C:microtubule"/>
    <property type="evidence" value="ECO:0007669"/>
    <property type="project" value="UniProtKB-KW"/>
</dbReference>
<dbReference type="Pfam" id="PF17857">
    <property type="entry name" value="AAA_lid_1"/>
    <property type="match status" value="1"/>
</dbReference>
<accession>W4FGR3</accession>
<dbReference type="Pfam" id="PF18199">
    <property type="entry name" value="Dynein_C"/>
    <property type="match status" value="1"/>
</dbReference>
<dbReference type="Gene3D" id="1.20.140.100">
    <property type="entry name" value="Dynein heavy chain, N-terminal domain 2"/>
    <property type="match status" value="1"/>
</dbReference>
<feature type="coiled-coil region" evidence="15">
    <location>
        <begin position="3119"/>
        <end position="3146"/>
    </location>
</feature>
<dbReference type="GO" id="GO:0005930">
    <property type="term" value="C:axoneme"/>
    <property type="evidence" value="ECO:0007669"/>
    <property type="project" value="UniProtKB-SubCell"/>
</dbReference>
<evidence type="ECO:0000256" key="7">
    <source>
        <dbReference type="ARBA" id="ARBA00022840"/>
    </source>
</evidence>
<dbReference type="InterPro" id="IPR024743">
    <property type="entry name" value="Dynein_HC_stalk"/>
</dbReference>
<feature type="coiled-coil region" evidence="15">
    <location>
        <begin position="2753"/>
        <end position="2804"/>
    </location>
</feature>
<feature type="domain" description="AAA+ ATPase" evidence="17">
    <location>
        <begin position="1935"/>
        <end position="2109"/>
    </location>
</feature>
<dbReference type="FunFam" id="1.20.140.100:FF:000004">
    <property type="entry name" value="Dynein axonemal heavy chain 6"/>
    <property type="match status" value="1"/>
</dbReference>
<dbReference type="InterPro" id="IPR003593">
    <property type="entry name" value="AAA+_ATPase"/>
</dbReference>
<evidence type="ECO:0000256" key="4">
    <source>
        <dbReference type="ARBA" id="ARBA00022490"/>
    </source>
</evidence>
<keyword evidence="7" id="KW-0067">ATP-binding</keyword>
<gene>
    <name evidence="18" type="ORF">H257_16929</name>
</gene>
<evidence type="ECO:0000313" key="18">
    <source>
        <dbReference type="EMBL" id="ETV66620.1"/>
    </source>
</evidence>
<dbReference type="InterPro" id="IPR042222">
    <property type="entry name" value="Dynein_2_N"/>
</dbReference>
<dbReference type="FunFam" id="3.40.50.300:FF:001145">
    <property type="entry name" value="Putative dynein heavy chain"/>
    <property type="match status" value="1"/>
</dbReference>
<keyword evidence="6" id="KW-0547">Nucleotide-binding</keyword>
<dbReference type="PANTHER" id="PTHR22878:SF68">
    <property type="entry name" value="DYNEIN HEAVY CHAIN 6, AXONEMAL-LIKE"/>
    <property type="match status" value="1"/>
</dbReference>